<dbReference type="InterPro" id="IPR036034">
    <property type="entry name" value="PDZ_sf"/>
</dbReference>
<keyword evidence="2 3" id="KW-0728">SH3 domain</keyword>
<dbReference type="InterPro" id="IPR020590">
    <property type="entry name" value="Guanylate_kinase_CS"/>
</dbReference>
<evidence type="ECO:0000313" key="9">
    <source>
        <dbReference type="RefSeq" id="XP_013418778.1"/>
    </source>
</evidence>
<dbReference type="InterPro" id="IPR008144">
    <property type="entry name" value="Guanylate_kin-like_dom"/>
</dbReference>
<feature type="domain" description="SH3" evidence="4">
    <location>
        <begin position="278"/>
        <end position="348"/>
    </location>
</feature>
<dbReference type="InterPro" id="IPR050716">
    <property type="entry name" value="MAGUK"/>
</dbReference>
<dbReference type="InterPro" id="IPR014775">
    <property type="entry name" value="L27_C"/>
</dbReference>
<dbReference type="PROSITE" id="PS51022">
    <property type="entry name" value="L27"/>
    <property type="match status" value="2"/>
</dbReference>
<dbReference type="InterPro" id="IPR001452">
    <property type="entry name" value="SH3_domain"/>
</dbReference>
<protein>
    <submittedName>
        <fullName evidence="9">MAGUK p55 subfamily member 7 isoform X1</fullName>
    </submittedName>
</protein>
<dbReference type="Gene3D" id="1.10.287.650">
    <property type="entry name" value="L27 domain"/>
    <property type="match status" value="2"/>
</dbReference>
<dbReference type="SUPFAM" id="SSF50044">
    <property type="entry name" value="SH3-domain"/>
    <property type="match status" value="1"/>
</dbReference>
<name>A0A1S3K824_LINAN</name>
<dbReference type="CDD" id="cd11862">
    <property type="entry name" value="SH3_MPP"/>
    <property type="match status" value="1"/>
</dbReference>
<dbReference type="SMART" id="SM00072">
    <property type="entry name" value="GuKc"/>
    <property type="match status" value="1"/>
</dbReference>
<dbReference type="Proteomes" id="UP000085678">
    <property type="component" value="Unplaced"/>
</dbReference>
<gene>
    <name evidence="9" type="primary">LOC106179610</name>
</gene>
<feature type="domain" description="L27" evidence="7">
    <location>
        <begin position="59"/>
        <end position="114"/>
    </location>
</feature>
<keyword evidence="8" id="KW-1185">Reference proteome</keyword>
<evidence type="ECO:0000256" key="2">
    <source>
        <dbReference type="ARBA" id="ARBA00022443"/>
    </source>
</evidence>
<dbReference type="KEGG" id="lak:106179610"/>
<feature type="domain" description="L27" evidence="7">
    <location>
        <begin position="118"/>
        <end position="171"/>
    </location>
</feature>
<dbReference type="SMART" id="SM00326">
    <property type="entry name" value="SH3"/>
    <property type="match status" value="1"/>
</dbReference>
<dbReference type="InterPro" id="IPR027417">
    <property type="entry name" value="P-loop_NTPase"/>
</dbReference>
<dbReference type="SUPFAM" id="SSF52540">
    <property type="entry name" value="P-loop containing nucleoside triphosphate hydrolases"/>
    <property type="match status" value="1"/>
</dbReference>
<evidence type="ECO:0000256" key="3">
    <source>
        <dbReference type="PROSITE-ProRule" id="PRU00192"/>
    </source>
</evidence>
<dbReference type="InterPro" id="IPR001478">
    <property type="entry name" value="PDZ"/>
</dbReference>
<comment type="similarity">
    <text evidence="1">Belongs to the MAGUK family.</text>
</comment>
<dbReference type="Gene3D" id="2.30.42.10">
    <property type="match status" value="1"/>
</dbReference>
<dbReference type="PROSITE" id="PS50002">
    <property type="entry name" value="SH3"/>
    <property type="match status" value="1"/>
</dbReference>
<evidence type="ECO:0000313" key="8">
    <source>
        <dbReference type="Proteomes" id="UP000085678"/>
    </source>
</evidence>
<organism evidence="8 9">
    <name type="scientific">Lingula anatina</name>
    <name type="common">Brachiopod</name>
    <name type="synonym">Lingula unguis</name>
    <dbReference type="NCBI Taxonomy" id="7574"/>
    <lineage>
        <taxon>Eukaryota</taxon>
        <taxon>Metazoa</taxon>
        <taxon>Spiralia</taxon>
        <taxon>Lophotrochozoa</taxon>
        <taxon>Brachiopoda</taxon>
        <taxon>Linguliformea</taxon>
        <taxon>Lingulata</taxon>
        <taxon>Lingulida</taxon>
        <taxon>Linguloidea</taxon>
        <taxon>Lingulidae</taxon>
        <taxon>Lingula</taxon>
    </lineage>
</organism>
<dbReference type="InterPro" id="IPR004172">
    <property type="entry name" value="L27_dom"/>
</dbReference>
<evidence type="ECO:0000259" key="5">
    <source>
        <dbReference type="PROSITE" id="PS50052"/>
    </source>
</evidence>
<reference evidence="9" key="1">
    <citation type="submission" date="2025-08" db="UniProtKB">
        <authorList>
            <consortium name="RefSeq"/>
        </authorList>
    </citation>
    <scope>IDENTIFICATION</scope>
    <source>
        <tissue evidence="9">Gonads</tissue>
    </source>
</reference>
<dbReference type="Pfam" id="PF00625">
    <property type="entry name" value="Guanylate_kin"/>
    <property type="match status" value="1"/>
</dbReference>
<evidence type="ECO:0000259" key="6">
    <source>
        <dbReference type="PROSITE" id="PS50106"/>
    </source>
</evidence>
<dbReference type="FunCoup" id="A0A1S3K824">
    <property type="interactions" value="132"/>
</dbReference>
<dbReference type="InParanoid" id="A0A1S3K824"/>
<accession>A0A1S3K824</accession>
<dbReference type="InterPro" id="IPR036892">
    <property type="entry name" value="L27_dom_sf"/>
</dbReference>
<dbReference type="SMART" id="SM00228">
    <property type="entry name" value="PDZ"/>
    <property type="match status" value="1"/>
</dbReference>
<dbReference type="STRING" id="7574.A0A1S3K824"/>
<dbReference type="InterPro" id="IPR036028">
    <property type="entry name" value="SH3-like_dom_sf"/>
</dbReference>
<dbReference type="PROSITE" id="PS50052">
    <property type="entry name" value="GUANYLATE_KINASE_2"/>
    <property type="match status" value="1"/>
</dbReference>
<dbReference type="AlphaFoldDB" id="A0A1S3K824"/>
<evidence type="ECO:0000259" key="7">
    <source>
        <dbReference type="PROSITE" id="PS51022"/>
    </source>
</evidence>
<dbReference type="SUPFAM" id="SSF101288">
    <property type="entry name" value="L27 domain"/>
    <property type="match status" value="2"/>
</dbReference>
<dbReference type="CDD" id="cd00071">
    <property type="entry name" value="GMPK"/>
    <property type="match status" value="1"/>
</dbReference>
<dbReference type="SUPFAM" id="SSF50156">
    <property type="entry name" value="PDZ domain-like"/>
    <property type="match status" value="1"/>
</dbReference>
<sequence length="628" mass="71280">MAAYSYLQCQVALILENERCQRAKGEVAKRLKKAGGSRKQTSLCCVMPAAVNNTRQGGPEPGVQRLLKSLDQISSRGTGKEKDLMFLRGMFQSQDLQALLQVHHKVSSQEHLDLKPMARNSFQIAAQVYDELRTHPLTSEVRQLLDLLLSPHFKALLTAQDKVACQDYVPQLPSIPHEVDEDENRAVKIVRIMRKNDPLGATIRLNEETGMIYVARVMMGGAADRSGSIHVGDEVHEVNGINVRGRDPDDVVQILAAAQGPITLKLVPSNVDSKIYRESRVRMRAHFNYDPFKDTLIPCREAGLPFKKGDILHIVDQTDLNWWQARREGDKNMRAGLIPGKQLQERKEAMRRTVGTLDGGLYRERENKGIRSSTMNGSLDGRKARKTKKIMYQSENSSDFDNAEIITYEEVEKYYPESGRYRPIVLIGPPGAGRNELKRRLITSNPEHFSATIPHTSRSKKPSEVDGKEYYFVSRTEMDRRIAERRFVEYGEYKGNLYGTSIESITSALNAGKVCVLTPHPQALKMLRSAELKPYVIFIKPPSIERLRDTRLVPTTKGNTDNGMIQKTFSDEELHEMILNASKIEENYSHFFDKTIVNDELTTVFTELCAAVYRIEHEPQWVPISWVR</sequence>
<dbReference type="Gene3D" id="2.30.30.40">
    <property type="entry name" value="SH3 Domains"/>
    <property type="match status" value="1"/>
</dbReference>
<dbReference type="CDD" id="cd06799">
    <property type="entry name" value="PDZ_MPP3-MPP4-MPP7-like"/>
    <property type="match status" value="1"/>
</dbReference>
<dbReference type="GeneID" id="106179610"/>
<dbReference type="PANTHER" id="PTHR23122">
    <property type="entry name" value="MEMBRANE-ASSOCIATED GUANYLATE KINASE MAGUK"/>
    <property type="match status" value="1"/>
</dbReference>
<feature type="domain" description="PDZ" evidence="6">
    <location>
        <begin position="186"/>
        <end position="270"/>
    </location>
</feature>
<dbReference type="InterPro" id="IPR008145">
    <property type="entry name" value="GK/Ca_channel_bsu"/>
</dbReference>
<dbReference type="Gene3D" id="3.40.50.300">
    <property type="entry name" value="P-loop containing nucleotide triphosphate hydrolases"/>
    <property type="match status" value="1"/>
</dbReference>
<dbReference type="SMART" id="SM00569">
    <property type="entry name" value="L27"/>
    <property type="match status" value="2"/>
</dbReference>
<dbReference type="Pfam" id="PF00595">
    <property type="entry name" value="PDZ"/>
    <property type="match status" value="1"/>
</dbReference>
<feature type="domain" description="Guanylate kinase-like" evidence="5">
    <location>
        <begin position="421"/>
        <end position="613"/>
    </location>
</feature>
<dbReference type="Pfam" id="PF07653">
    <property type="entry name" value="SH3_2"/>
    <property type="match status" value="1"/>
</dbReference>
<evidence type="ECO:0000259" key="4">
    <source>
        <dbReference type="PROSITE" id="PS50002"/>
    </source>
</evidence>
<dbReference type="OrthoDB" id="439127at2759"/>
<dbReference type="Pfam" id="PF02828">
    <property type="entry name" value="L27"/>
    <property type="match status" value="2"/>
</dbReference>
<dbReference type="PROSITE" id="PS00856">
    <property type="entry name" value="GUANYLATE_KINASE_1"/>
    <property type="match status" value="1"/>
</dbReference>
<evidence type="ECO:0000256" key="1">
    <source>
        <dbReference type="ARBA" id="ARBA00007014"/>
    </source>
</evidence>
<dbReference type="PROSITE" id="PS50106">
    <property type="entry name" value="PDZ"/>
    <property type="match status" value="1"/>
</dbReference>
<proteinExistence type="inferred from homology"/>
<dbReference type="RefSeq" id="XP_013418778.1">
    <property type="nucleotide sequence ID" value="XM_013563324.2"/>
</dbReference>